<evidence type="ECO:0000256" key="8">
    <source>
        <dbReference type="ARBA" id="ARBA00023065"/>
    </source>
</evidence>
<dbReference type="InterPro" id="IPR013099">
    <property type="entry name" value="K_chnl_dom"/>
</dbReference>
<evidence type="ECO:0000256" key="11">
    <source>
        <dbReference type="ARBA" id="ARBA00034430"/>
    </source>
</evidence>
<comment type="caution">
    <text evidence="16">The sequence shown here is derived from an EMBL/GenBank/DDBJ whole genome shotgun (WGS) entry which is preliminary data.</text>
</comment>
<keyword evidence="10" id="KW-0407">Ion channel</keyword>
<feature type="transmembrane region" description="Helical" evidence="12">
    <location>
        <begin position="174"/>
        <end position="191"/>
    </location>
</feature>
<dbReference type="InterPro" id="IPR003929">
    <property type="entry name" value="K_chnl_BK_asu"/>
</dbReference>
<sequence>MSELVENKLKAFCGMNSISLDRTDIEYEHLSHRELQELVAYNNQRLKTESKEKEMFKEKFLKLKQLSESMKRDYELKIQELQKQENIQPPISSQPSITRVESIQKVCAPGSACSFNYFETKFPNTIGLQNQLTGKAGENGGQLLGIIETFYFMVITMSTVGYGDIVPKTIPGQIVIIILIFAGITLLPGLATDLTETIKIQSSGVGHYTRGKSPYLVICGNLTETTRIVEMIKEVFRKDPKKTMKVVLLSRSPITEELKYHLNHYSLKQRVTFLQGSGLENSDFERVQLHFAQASFILASNTAENHRIEDEHNTLRAWAFDKFAPDTPIYLETILPQTAYLQEDLASGIVCIDEFKQIFLAYNCIYRGIGTLMINLLRGTKNYNHFDIPWQAQYADGAQNEIFKIPLNPLFIGRSFSTISLYLYRQFQVITFGMHYYIPQNDIHHVALNPGLKYNLKKGDCLFVIANSRSVLQEISELTEDQFDRTRDTVSLSLRSYNQKSQLSRDTLNVKDEYNSKYVVGYPPQTHNSKVPLCWLLPEPVQELQEVILQNADNLKHILVCTNDYHIFRFIATLRSSQIRSEDLKPILVMCPKSPSMQEFQRFHCFPQIYFIRGESHKAQHLRRAGLFHAYRVVLTNLSNHIHPNAVPSPDGADGLADSSTIMASNLIYKMCEHEGIRTPAVVELRKRSNIKFLSPGSVHFAPKQRRRLMGKVDDNGPTEDIHYSPMFVTGSVVAPIMMESILSSTYHQPSILNVFNVLCGVRYKVDSEIDSMLEFELATLRSIKVPREFVDGTFGRLYYNLCMTLGVIPIGLLRDVDDELGNVLPFVFTNPPWSLILKSSDSIYVIACPSAFAN</sequence>
<evidence type="ECO:0000256" key="1">
    <source>
        <dbReference type="ARBA" id="ARBA00004141"/>
    </source>
</evidence>
<name>A0AAD5UJ13_9FUNG</name>
<dbReference type="SUPFAM" id="SSF81324">
    <property type="entry name" value="Voltage-gated potassium channels"/>
    <property type="match status" value="1"/>
</dbReference>
<feature type="domain" description="Potassium channel" evidence="14">
    <location>
        <begin position="145"/>
        <end position="198"/>
    </location>
</feature>
<dbReference type="PANTHER" id="PTHR10027">
    <property type="entry name" value="CALCIUM-ACTIVATED POTASSIUM CHANNEL ALPHA CHAIN"/>
    <property type="match status" value="1"/>
</dbReference>
<keyword evidence="7 12" id="KW-1133">Transmembrane helix</keyword>
<dbReference type="InterPro" id="IPR003148">
    <property type="entry name" value="RCK_N"/>
</dbReference>
<gene>
    <name evidence="16" type="ORF">HK103_005302</name>
</gene>
<keyword evidence="9 12" id="KW-0472">Membrane</keyword>
<keyword evidence="3" id="KW-0633">Potassium transport</keyword>
<dbReference type="Gene3D" id="3.40.50.720">
    <property type="entry name" value="NAD(P)-binding Rossmann-like Domain"/>
    <property type="match status" value="2"/>
</dbReference>
<comment type="catalytic activity">
    <reaction evidence="11">
        <text>K(+)(in) = K(+)(out)</text>
        <dbReference type="Rhea" id="RHEA:29463"/>
        <dbReference type="ChEBI" id="CHEBI:29103"/>
    </reaction>
</comment>
<dbReference type="Gene3D" id="1.10.287.70">
    <property type="match status" value="1"/>
</dbReference>
<proteinExistence type="predicted"/>
<evidence type="ECO:0000259" key="14">
    <source>
        <dbReference type="Pfam" id="PF07885"/>
    </source>
</evidence>
<keyword evidence="2" id="KW-0813">Transport</keyword>
<reference evidence="16" key="1">
    <citation type="submission" date="2020-05" db="EMBL/GenBank/DDBJ databases">
        <title>Phylogenomic resolution of chytrid fungi.</title>
        <authorList>
            <person name="Stajich J.E."/>
            <person name="Amses K."/>
            <person name="Simmons R."/>
            <person name="Seto K."/>
            <person name="Myers J."/>
            <person name="Bonds A."/>
            <person name="Quandt C.A."/>
            <person name="Barry K."/>
            <person name="Liu P."/>
            <person name="Grigoriev I."/>
            <person name="Longcore J.E."/>
            <person name="James T.Y."/>
        </authorList>
    </citation>
    <scope>NUCLEOTIDE SEQUENCE</scope>
    <source>
        <strain evidence="16">PLAUS21</strain>
    </source>
</reference>
<feature type="domain" description="Calcium-activated potassium channel BK alpha subunit" evidence="13">
    <location>
        <begin position="349"/>
        <end position="434"/>
    </location>
</feature>
<feature type="transmembrane region" description="Helical" evidence="12">
    <location>
        <begin position="143"/>
        <end position="162"/>
    </location>
</feature>
<dbReference type="GO" id="GO:0016020">
    <property type="term" value="C:membrane"/>
    <property type="evidence" value="ECO:0007669"/>
    <property type="project" value="UniProtKB-SubCell"/>
</dbReference>
<evidence type="ECO:0000256" key="5">
    <source>
        <dbReference type="ARBA" id="ARBA00022826"/>
    </source>
</evidence>
<organism evidence="16 17">
    <name type="scientific">Boothiomyces macroporosus</name>
    <dbReference type="NCBI Taxonomy" id="261099"/>
    <lineage>
        <taxon>Eukaryota</taxon>
        <taxon>Fungi</taxon>
        <taxon>Fungi incertae sedis</taxon>
        <taxon>Chytridiomycota</taxon>
        <taxon>Chytridiomycota incertae sedis</taxon>
        <taxon>Chytridiomycetes</taxon>
        <taxon>Rhizophydiales</taxon>
        <taxon>Terramycetaceae</taxon>
        <taxon>Boothiomyces</taxon>
    </lineage>
</organism>
<evidence type="ECO:0000256" key="7">
    <source>
        <dbReference type="ARBA" id="ARBA00022989"/>
    </source>
</evidence>
<dbReference type="PANTHER" id="PTHR10027:SF10">
    <property type="entry name" value="SLOWPOKE 2, ISOFORM D"/>
    <property type="match status" value="1"/>
</dbReference>
<dbReference type="Pfam" id="PF07885">
    <property type="entry name" value="Ion_trans_2"/>
    <property type="match status" value="1"/>
</dbReference>
<dbReference type="Proteomes" id="UP001210925">
    <property type="component" value="Unassembled WGS sequence"/>
</dbReference>
<keyword evidence="4 12" id="KW-0812">Transmembrane</keyword>
<evidence type="ECO:0000256" key="3">
    <source>
        <dbReference type="ARBA" id="ARBA00022538"/>
    </source>
</evidence>
<evidence type="ECO:0000256" key="9">
    <source>
        <dbReference type="ARBA" id="ARBA00023136"/>
    </source>
</evidence>
<keyword evidence="6" id="KW-0630">Potassium</keyword>
<feature type="domain" description="RCK N-terminal" evidence="15">
    <location>
        <begin position="213"/>
        <end position="330"/>
    </location>
</feature>
<keyword evidence="17" id="KW-1185">Reference proteome</keyword>
<dbReference type="GO" id="GO:0005267">
    <property type="term" value="F:potassium channel activity"/>
    <property type="evidence" value="ECO:0007669"/>
    <property type="project" value="UniProtKB-KW"/>
</dbReference>
<keyword evidence="5" id="KW-0631">Potassium channel</keyword>
<feature type="domain" description="RCK N-terminal" evidence="15">
    <location>
        <begin position="556"/>
        <end position="674"/>
    </location>
</feature>
<evidence type="ECO:0000256" key="4">
    <source>
        <dbReference type="ARBA" id="ARBA00022692"/>
    </source>
</evidence>
<comment type="subcellular location">
    <subcellularLocation>
        <location evidence="1">Membrane</location>
        <topology evidence="1">Multi-pass membrane protein</topology>
    </subcellularLocation>
</comment>
<evidence type="ECO:0000313" key="17">
    <source>
        <dbReference type="Proteomes" id="UP001210925"/>
    </source>
</evidence>
<dbReference type="Pfam" id="PF03493">
    <property type="entry name" value="BK_channel_a"/>
    <property type="match status" value="1"/>
</dbReference>
<dbReference type="Pfam" id="PF22614">
    <property type="entry name" value="Slo-like_RCK"/>
    <property type="match status" value="2"/>
</dbReference>
<protein>
    <submittedName>
        <fullName evidence="16">Uncharacterized protein</fullName>
    </submittedName>
</protein>
<evidence type="ECO:0000259" key="13">
    <source>
        <dbReference type="Pfam" id="PF03493"/>
    </source>
</evidence>
<evidence type="ECO:0000256" key="6">
    <source>
        <dbReference type="ARBA" id="ARBA00022958"/>
    </source>
</evidence>
<dbReference type="InterPro" id="IPR047871">
    <property type="entry name" value="K_chnl_Slo-like"/>
</dbReference>
<evidence type="ECO:0000256" key="10">
    <source>
        <dbReference type="ARBA" id="ARBA00023303"/>
    </source>
</evidence>
<dbReference type="AlphaFoldDB" id="A0AAD5UJ13"/>
<evidence type="ECO:0000256" key="2">
    <source>
        <dbReference type="ARBA" id="ARBA00022448"/>
    </source>
</evidence>
<evidence type="ECO:0000256" key="12">
    <source>
        <dbReference type="SAM" id="Phobius"/>
    </source>
</evidence>
<dbReference type="EMBL" id="JADGKB010000049">
    <property type="protein sequence ID" value="KAJ3256559.1"/>
    <property type="molecule type" value="Genomic_DNA"/>
</dbReference>
<keyword evidence="8" id="KW-0406">Ion transport</keyword>
<evidence type="ECO:0000313" key="16">
    <source>
        <dbReference type="EMBL" id="KAJ3256559.1"/>
    </source>
</evidence>
<accession>A0AAD5UJ13</accession>
<evidence type="ECO:0000259" key="15">
    <source>
        <dbReference type="Pfam" id="PF22614"/>
    </source>
</evidence>